<reference evidence="2" key="1">
    <citation type="submission" date="2020-01" db="EMBL/GenBank/DDBJ databases">
        <title>Genome sequence of Kobresia littledalei, the first chromosome-level genome in the family Cyperaceae.</title>
        <authorList>
            <person name="Qu G."/>
        </authorList>
    </citation>
    <scope>NUCLEOTIDE SEQUENCE</scope>
    <source>
        <strain evidence="2">C.B.Clarke</strain>
        <tissue evidence="2">Leaf</tissue>
    </source>
</reference>
<dbReference type="Proteomes" id="UP000623129">
    <property type="component" value="Unassembled WGS sequence"/>
</dbReference>
<protein>
    <submittedName>
        <fullName evidence="2">AP-1 complex subunit mu-1</fullName>
    </submittedName>
</protein>
<accession>A0A833R7W1</accession>
<keyword evidence="3" id="KW-1185">Reference proteome</keyword>
<evidence type="ECO:0000313" key="3">
    <source>
        <dbReference type="Proteomes" id="UP000623129"/>
    </source>
</evidence>
<name>A0A833R7W1_9POAL</name>
<dbReference type="AlphaFoldDB" id="A0A833R7W1"/>
<dbReference type="EMBL" id="SWLB01000003">
    <property type="protein sequence ID" value="KAF3339790.1"/>
    <property type="molecule type" value="Genomic_DNA"/>
</dbReference>
<sequence>MDCSLRSIISFLILMPSCLLQTVDMQRLVIDHQMVTRRPPMAITNAFSWRSEGIRYMKNEVSKNIRCGIFGLLQYTGHAYNDPLLEILLC</sequence>
<feature type="signal peptide" evidence="1">
    <location>
        <begin position="1"/>
        <end position="20"/>
    </location>
</feature>
<dbReference type="OrthoDB" id="10259133at2759"/>
<organism evidence="2 3">
    <name type="scientific">Carex littledalei</name>
    <dbReference type="NCBI Taxonomy" id="544730"/>
    <lineage>
        <taxon>Eukaryota</taxon>
        <taxon>Viridiplantae</taxon>
        <taxon>Streptophyta</taxon>
        <taxon>Embryophyta</taxon>
        <taxon>Tracheophyta</taxon>
        <taxon>Spermatophyta</taxon>
        <taxon>Magnoliopsida</taxon>
        <taxon>Liliopsida</taxon>
        <taxon>Poales</taxon>
        <taxon>Cyperaceae</taxon>
        <taxon>Cyperoideae</taxon>
        <taxon>Cariceae</taxon>
        <taxon>Carex</taxon>
        <taxon>Carex subgen. Euthyceras</taxon>
    </lineage>
</organism>
<proteinExistence type="predicted"/>
<evidence type="ECO:0000313" key="2">
    <source>
        <dbReference type="EMBL" id="KAF3339790.1"/>
    </source>
</evidence>
<evidence type="ECO:0000256" key="1">
    <source>
        <dbReference type="SAM" id="SignalP"/>
    </source>
</evidence>
<comment type="caution">
    <text evidence="2">The sequence shown here is derived from an EMBL/GenBank/DDBJ whole genome shotgun (WGS) entry which is preliminary data.</text>
</comment>
<gene>
    <name evidence="2" type="ORF">FCM35_KLT15561</name>
</gene>
<keyword evidence="1" id="KW-0732">Signal</keyword>
<feature type="chain" id="PRO_5032711634" evidence="1">
    <location>
        <begin position="21"/>
        <end position="90"/>
    </location>
</feature>